<protein>
    <recommendedName>
        <fullName evidence="2">AAA domain-containing protein</fullName>
    </recommendedName>
</protein>
<dbReference type="InterPro" id="IPR027417">
    <property type="entry name" value="P-loop_NTPase"/>
</dbReference>
<keyword evidence="4" id="KW-1185">Reference proteome</keyword>
<dbReference type="InterPro" id="IPR025669">
    <property type="entry name" value="AAA_dom"/>
</dbReference>
<sequence>MTDESDAEEEPVDNQKAPSQLAAKLFTAHPPIADEPSLEPAYKESFSTAFKDNVYTAWKLWSKGANNPTLPAIVKIQKGRLPDNSLYILPGSHKLIDFENTLSLTALNTLVGARTVILGSFRKLLQELCKIHQFDLVFVDCGPSSGALNQIIFLSSDYIIPPVYADYFSTTSVFGLLTSVVDRWLTWYKMFVSEQAQDADDCASVFRFKQQPPKLLPLLVNNIKLPTTGTLPSGASDATKMFTIPAQVKDIFAPFTDENGSETMVIPFLKELTRANQISMKLDAQL</sequence>
<proteinExistence type="predicted"/>
<reference evidence="3 4" key="1">
    <citation type="journal article" date="2024" name="Nat. Commun.">
        <title>Phylogenomics reveals the evolutionary origins of lichenization in chlorophyte algae.</title>
        <authorList>
            <person name="Puginier C."/>
            <person name="Libourel C."/>
            <person name="Otte J."/>
            <person name="Skaloud P."/>
            <person name="Haon M."/>
            <person name="Grisel S."/>
            <person name="Petersen M."/>
            <person name="Berrin J.G."/>
            <person name="Delaux P.M."/>
            <person name="Dal Grande F."/>
            <person name="Keller J."/>
        </authorList>
    </citation>
    <scope>NUCLEOTIDE SEQUENCE [LARGE SCALE GENOMIC DNA]</scope>
    <source>
        <strain evidence="3 4">SAG 2523</strain>
    </source>
</reference>
<dbReference type="InterPro" id="IPR050678">
    <property type="entry name" value="DNA_Partitioning_ATPase"/>
</dbReference>
<dbReference type="AlphaFoldDB" id="A0AAW1T7V7"/>
<dbReference type="EMBL" id="JALJOV010000295">
    <property type="protein sequence ID" value="KAK9864993.1"/>
    <property type="molecule type" value="Genomic_DNA"/>
</dbReference>
<dbReference type="PANTHER" id="PTHR13696:SF99">
    <property type="entry name" value="COBYRINIC ACID AC-DIAMIDE SYNTHASE"/>
    <property type="match status" value="1"/>
</dbReference>
<gene>
    <name evidence="3" type="ORF">WJX84_006700</name>
</gene>
<dbReference type="Proteomes" id="UP001485043">
    <property type="component" value="Unassembled WGS sequence"/>
</dbReference>
<dbReference type="SUPFAM" id="SSF52540">
    <property type="entry name" value="P-loop containing nucleoside triphosphate hydrolases"/>
    <property type="match status" value="1"/>
</dbReference>
<evidence type="ECO:0000259" key="2">
    <source>
        <dbReference type="Pfam" id="PF13614"/>
    </source>
</evidence>
<dbReference type="Pfam" id="PF13614">
    <property type="entry name" value="AAA_31"/>
    <property type="match status" value="1"/>
</dbReference>
<comment type="caution">
    <text evidence="3">The sequence shown here is derived from an EMBL/GenBank/DDBJ whole genome shotgun (WGS) entry which is preliminary data.</text>
</comment>
<evidence type="ECO:0000256" key="1">
    <source>
        <dbReference type="SAM" id="MobiDB-lite"/>
    </source>
</evidence>
<evidence type="ECO:0000313" key="4">
    <source>
        <dbReference type="Proteomes" id="UP001485043"/>
    </source>
</evidence>
<feature type="region of interest" description="Disordered" evidence="1">
    <location>
        <begin position="1"/>
        <end position="20"/>
    </location>
</feature>
<accession>A0AAW1T7V7</accession>
<evidence type="ECO:0000313" key="3">
    <source>
        <dbReference type="EMBL" id="KAK9864993.1"/>
    </source>
</evidence>
<organism evidence="3 4">
    <name type="scientific">Apatococcus fuscideae</name>
    <dbReference type="NCBI Taxonomy" id="2026836"/>
    <lineage>
        <taxon>Eukaryota</taxon>
        <taxon>Viridiplantae</taxon>
        <taxon>Chlorophyta</taxon>
        <taxon>core chlorophytes</taxon>
        <taxon>Trebouxiophyceae</taxon>
        <taxon>Chlorellales</taxon>
        <taxon>Chlorellaceae</taxon>
        <taxon>Apatococcus</taxon>
    </lineage>
</organism>
<feature type="compositionally biased region" description="Acidic residues" evidence="1">
    <location>
        <begin position="1"/>
        <end position="12"/>
    </location>
</feature>
<dbReference type="PANTHER" id="PTHR13696">
    <property type="entry name" value="P-LOOP CONTAINING NUCLEOSIDE TRIPHOSPHATE HYDROLASE"/>
    <property type="match status" value="1"/>
</dbReference>
<name>A0AAW1T7V7_9CHLO</name>
<feature type="domain" description="AAA" evidence="2">
    <location>
        <begin position="84"/>
        <end position="179"/>
    </location>
</feature>
<dbReference type="Gene3D" id="3.40.50.300">
    <property type="entry name" value="P-loop containing nucleotide triphosphate hydrolases"/>
    <property type="match status" value="1"/>
</dbReference>